<evidence type="ECO:0000313" key="3">
    <source>
        <dbReference type="Proteomes" id="UP000318081"/>
    </source>
</evidence>
<dbReference type="GO" id="GO:0034015">
    <property type="term" value="F:L-ribulose-5-phosphate 3-epimerase activity"/>
    <property type="evidence" value="ECO:0007669"/>
    <property type="project" value="UniProtKB-EC"/>
</dbReference>
<dbReference type="Gene3D" id="3.20.20.150">
    <property type="entry name" value="Divalent-metal-dependent TIM barrel enzymes"/>
    <property type="match status" value="1"/>
</dbReference>
<dbReference type="InterPro" id="IPR013022">
    <property type="entry name" value="Xyl_isomerase-like_TIM-brl"/>
</dbReference>
<accession>A0ABX5XW93</accession>
<reference evidence="2 3" key="1">
    <citation type="submission" date="2019-02" db="EMBL/GenBank/DDBJ databases">
        <title>Deep-cultivation of Planctomycetes and their phenomic and genomic characterization uncovers novel biology.</title>
        <authorList>
            <person name="Wiegand S."/>
            <person name="Jogler M."/>
            <person name="Boedeker C."/>
            <person name="Pinto D."/>
            <person name="Vollmers J."/>
            <person name="Rivas-Marin E."/>
            <person name="Kohn T."/>
            <person name="Peeters S.H."/>
            <person name="Heuer A."/>
            <person name="Rast P."/>
            <person name="Oberbeckmann S."/>
            <person name="Bunk B."/>
            <person name="Jeske O."/>
            <person name="Meyerdierks A."/>
            <person name="Storesund J.E."/>
            <person name="Kallscheuer N."/>
            <person name="Luecker S."/>
            <person name="Lage O.M."/>
            <person name="Pohl T."/>
            <person name="Merkel B.J."/>
            <person name="Hornburger P."/>
            <person name="Mueller R.-W."/>
            <person name="Bruemmer F."/>
            <person name="Labrenz M."/>
            <person name="Spormann A.M."/>
            <person name="Op den Camp H."/>
            <person name="Overmann J."/>
            <person name="Amann R."/>
            <person name="Jetten M.S.M."/>
            <person name="Mascher T."/>
            <person name="Medema M.H."/>
            <person name="Devos D.P."/>
            <person name="Kaster A.-K."/>
            <person name="Ovreas L."/>
            <person name="Rohde M."/>
            <person name="Galperin M.Y."/>
            <person name="Jogler C."/>
        </authorList>
    </citation>
    <scope>NUCLEOTIDE SEQUENCE [LARGE SCALE GENOMIC DNA]</scope>
    <source>
        <strain evidence="2 3">TBK1r</strain>
    </source>
</reference>
<organism evidence="2 3">
    <name type="scientific">Stieleria magnilauensis</name>
    <dbReference type="NCBI Taxonomy" id="2527963"/>
    <lineage>
        <taxon>Bacteria</taxon>
        <taxon>Pseudomonadati</taxon>
        <taxon>Planctomycetota</taxon>
        <taxon>Planctomycetia</taxon>
        <taxon>Pirellulales</taxon>
        <taxon>Pirellulaceae</taxon>
        <taxon>Stieleria</taxon>
    </lineage>
</organism>
<dbReference type="EC" id="5.1.3.22" evidence="2"/>
<dbReference type="SUPFAM" id="SSF51658">
    <property type="entry name" value="Xylose isomerase-like"/>
    <property type="match status" value="1"/>
</dbReference>
<dbReference type="Pfam" id="PF01261">
    <property type="entry name" value="AP_endonuc_2"/>
    <property type="match status" value="1"/>
</dbReference>
<proteinExistence type="predicted"/>
<dbReference type="PANTHER" id="PTHR12110">
    <property type="entry name" value="HYDROXYPYRUVATE ISOMERASE"/>
    <property type="match status" value="1"/>
</dbReference>
<dbReference type="RefSeq" id="WP_145213870.1">
    <property type="nucleotide sequence ID" value="NZ_CP036432.1"/>
</dbReference>
<keyword evidence="2" id="KW-0413">Isomerase</keyword>
<evidence type="ECO:0000313" key="2">
    <source>
        <dbReference type="EMBL" id="QDV84931.1"/>
    </source>
</evidence>
<dbReference type="InterPro" id="IPR036237">
    <property type="entry name" value="Xyl_isomerase-like_sf"/>
</dbReference>
<dbReference type="InterPro" id="IPR050312">
    <property type="entry name" value="IolE/XylAMocC-like"/>
</dbReference>
<gene>
    <name evidence="2" type="primary">ulaE</name>
    <name evidence="2" type="ORF">TBK1r_38830</name>
</gene>
<dbReference type="Proteomes" id="UP000318081">
    <property type="component" value="Chromosome"/>
</dbReference>
<evidence type="ECO:0000259" key="1">
    <source>
        <dbReference type="Pfam" id="PF01261"/>
    </source>
</evidence>
<sequence>MIPLNRRCFLTAAAIQLTAATDSSRANDADTPATIGFGFGTYGMKSLKTADAIKVCAEIGYDGIEFAMLSGWPTEPTALGRRDRAEIRRQLRDLNLAVPSLLDSLPCLRSDQQHAANLQRLKRATELAHDLAPETPPVVQSIVAGKTDQWDETKSRLVDQLSDWAEVGRESQTVICFKPHAAHAVHTPERALWVHRQINSPWLKVVYDYSHFHLEGLSLAASLKQLLPITAYVQVKDSRGTPERHEYLLPGDGETDYRELLKVLKDAGYCGFVNVEVSSHVHRKPDYQPTPTARQCYQRLAPLFESLAIRRPNEA</sequence>
<protein>
    <submittedName>
        <fullName evidence="2">L-ribulose-5-phosphate 3-epimerase UlaE</fullName>
        <ecNumber evidence="2">5.1.3.22</ecNumber>
    </submittedName>
</protein>
<dbReference type="EMBL" id="CP036432">
    <property type="protein sequence ID" value="QDV84931.1"/>
    <property type="molecule type" value="Genomic_DNA"/>
</dbReference>
<name>A0ABX5XW93_9BACT</name>
<feature type="domain" description="Xylose isomerase-like TIM barrel" evidence="1">
    <location>
        <begin position="54"/>
        <end position="285"/>
    </location>
</feature>
<keyword evidence="3" id="KW-1185">Reference proteome</keyword>
<dbReference type="PANTHER" id="PTHR12110:SF21">
    <property type="entry name" value="XYLOSE ISOMERASE-LIKE TIM BARREL DOMAIN-CONTAINING PROTEIN"/>
    <property type="match status" value="1"/>
</dbReference>